<dbReference type="SUPFAM" id="SSF52058">
    <property type="entry name" value="L domain-like"/>
    <property type="match status" value="1"/>
</dbReference>
<reference evidence="1" key="1">
    <citation type="submission" date="2020-09" db="EMBL/GenBank/DDBJ databases">
        <title>Genome-Enabled Discovery of Anthraquinone Biosynthesis in Senna tora.</title>
        <authorList>
            <person name="Kang S.-H."/>
            <person name="Pandey R.P."/>
            <person name="Lee C.-M."/>
            <person name="Sim J.-S."/>
            <person name="Jeong J.-T."/>
            <person name="Choi B.-S."/>
            <person name="Jung M."/>
            <person name="Ginzburg D."/>
            <person name="Zhao K."/>
            <person name="Won S.Y."/>
            <person name="Oh T.-J."/>
            <person name="Yu Y."/>
            <person name="Kim N.-H."/>
            <person name="Lee O.R."/>
            <person name="Lee T.-H."/>
            <person name="Bashyal P."/>
            <person name="Kim T.-S."/>
            <person name="Lee W.-H."/>
            <person name="Kawkins C."/>
            <person name="Kim C.-K."/>
            <person name="Kim J.S."/>
            <person name="Ahn B.O."/>
            <person name="Rhee S.Y."/>
            <person name="Sohng J.K."/>
        </authorList>
    </citation>
    <scope>NUCLEOTIDE SEQUENCE</scope>
    <source>
        <tissue evidence="1">Leaf</tissue>
    </source>
</reference>
<evidence type="ECO:0000313" key="2">
    <source>
        <dbReference type="Proteomes" id="UP000634136"/>
    </source>
</evidence>
<dbReference type="Gene3D" id="3.80.10.10">
    <property type="entry name" value="Ribonuclease Inhibitor"/>
    <property type="match status" value="1"/>
</dbReference>
<name>A0A834STC5_9FABA</name>
<dbReference type="Proteomes" id="UP000634136">
    <property type="component" value="Unassembled WGS sequence"/>
</dbReference>
<dbReference type="EMBL" id="JAAIUW010000011">
    <property type="protein sequence ID" value="KAF7808560.1"/>
    <property type="molecule type" value="Genomic_DNA"/>
</dbReference>
<gene>
    <name evidence="1" type="ORF">G2W53_035303</name>
</gene>
<sequence>MWSTLIFSMAIWSEKKKTELVKPTLKYQQLGLHRKLIQARGVKEYEAYLWIFYFPNLKCIDLVDSKNLKRLPDLSQAPKIKDLIIGGCENLVEIHSSDLMPNLIMLWRIGCENLRRISLEATIKVLVSHDGRICGFQIKAVSVPFTDIYFLSSIEIGRQHFEIYVKGPWPHPGSLWVGRVFMMELIEMFDESESIMQPSMEETTTTTKGDSLHDHDQWIGLENLAKEVDCDGYYSCHSGMPRVCKIITRWSLLTSLSIQISDMANSRSSSMKSLQQACDCKSLQSKKEFTISLNFEWPSSAFNDIQDKAFFGDPILDVWEIMDKGYEKPLSEKEPLCKTRKKDKQAITLIYQCWDDSMFEKMADANT</sequence>
<protein>
    <submittedName>
        <fullName evidence="1">Acid phosphatase 1-like</fullName>
    </submittedName>
</protein>
<dbReference type="AlphaFoldDB" id="A0A834STC5"/>
<keyword evidence="2" id="KW-1185">Reference proteome</keyword>
<evidence type="ECO:0000313" key="1">
    <source>
        <dbReference type="EMBL" id="KAF7808560.1"/>
    </source>
</evidence>
<dbReference type="InterPro" id="IPR032675">
    <property type="entry name" value="LRR_dom_sf"/>
</dbReference>
<dbReference type="OrthoDB" id="1428514at2759"/>
<organism evidence="1 2">
    <name type="scientific">Senna tora</name>
    <dbReference type="NCBI Taxonomy" id="362788"/>
    <lineage>
        <taxon>Eukaryota</taxon>
        <taxon>Viridiplantae</taxon>
        <taxon>Streptophyta</taxon>
        <taxon>Embryophyta</taxon>
        <taxon>Tracheophyta</taxon>
        <taxon>Spermatophyta</taxon>
        <taxon>Magnoliopsida</taxon>
        <taxon>eudicotyledons</taxon>
        <taxon>Gunneridae</taxon>
        <taxon>Pentapetalae</taxon>
        <taxon>rosids</taxon>
        <taxon>fabids</taxon>
        <taxon>Fabales</taxon>
        <taxon>Fabaceae</taxon>
        <taxon>Caesalpinioideae</taxon>
        <taxon>Cassia clade</taxon>
        <taxon>Senna</taxon>
    </lineage>
</organism>
<accession>A0A834STC5</accession>
<proteinExistence type="predicted"/>
<comment type="caution">
    <text evidence="1">The sequence shown here is derived from an EMBL/GenBank/DDBJ whole genome shotgun (WGS) entry which is preliminary data.</text>
</comment>